<organism evidence="2">
    <name type="scientific">Octopus bimaculoides</name>
    <name type="common">California two-spotted octopus</name>
    <dbReference type="NCBI Taxonomy" id="37653"/>
    <lineage>
        <taxon>Eukaryota</taxon>
        <taxon>Metazoa</taxon>
        <taxon>Spiralia</taxon>
        <taxon>Lophotrochozoa</taxon>
        <taxon>Mollusca</taxon>
        <taxon>Cephalopoda</taxon>
        <taxon>Coleoidea</taxon>
        <taxon>Octopodiformes</taxon>
        <taxon>Octopoda</taxon>
        <taxon>Incirrata</taxon>
        <taxon>Octopodidae</taxon>
        <taxon>Octopus</taxon>
    </lineage>
</organism>
<sequence>MPDIREISVDRPVSEKIEEMKAKKCLLDGDRKAYNEISQFTIKRNKEKIKTLRKENKELRQKLHDLHMKDEAVINKALKDKPTERASLKNKTGQEAITILDHKVSDGMRLLNALKHQIAVKQKQLVNMKTKYNEQQQASLLAITTDKKESTEAQV</sequence>
<gene>
    <name evidence="2" type="ORF">OCBIM_22017569mg</name>
</gene>
<feature type="coiled-coil region" evidence="1">
    <location>
        <begin position="42"/>
        <end position="69"/>
    </location>
</feature>
<evidence type="ECO:0000256" key="1">
    <source>
        <dbReference type="SAM" id="Coils"/>
    </source>
</evidence>
<dbReference type="GO" id="GO:0003341">
    <property type="term" value="P:cilium movement"/>
    <property type="evidence" value="ECO:0007669"/>
    <property type="project" value="InterPro"/>
</dbReference>
<dbReference type="GO" id="GO:0036064">
    <property type="term" value="C:ciliary basal body"/>
    <property type="evidence" value="ECO:0007669"/>
    <property type="project" value="TreeGrafter"/>
</dbReference>
<dbReference type="OrthoDB" id="10255247at2759"/>
<dbReference type="GO" id="GO:0035253">
    <property type="term" value="C:ciliary rootlet"/>
    <property type="evidence" value="ECO:0007669"/>
    <property type="project" value="TreeGrafter"/>
</dbReference>
<dbReference type="AlphaFoldDB" id="A0A0L8HCJ7"/>
<reference evidence="2" key="1">
    <citation type="submission" date="2015-07" db="EMBL/GenBank/DDBJ databases">
        <title>MeaNS - Measles Nucleotide Surveillance Program.</title>
        <authorList>
            <person name="Tran T."/>
            <person name="Druce J."/>
        </authorList>
    </citation>
    <scope>NUCLEOTIDE SEQUENCE</scope>
    <source>
        <strain evidence="2">UCB-OBI-ISO-001</strain>
        <tissue evidence="2">Gonad</tissue>
    </source>
</reference>
<dbReference type="STRING" id="37653.A0A0L8HCJ7"/>
<keyword evidence="1" id="KW-0175">Coiled coil</keyword>
<dbReference type="EMBL" id="KQ418506">
    <property type="protein sequence ID" value="KOF87038.1"/>
    <property type="molecule type" value="Genomic_DNA"/>
</dbReference>
<protein>
    <recommendedName>
        <fullName evidence="3">DUF4201 domain-containing protein</fullName>
    </recommendedName>
</protein>
<dbReference type="InterPro" id="IPR033192">
    <property type="entry name" value="ODAD3"/>
</dbReference>
<name>A0A0L8HCJ7_OCTBM</name>
<dbReference type="GO" id="GO:0036158">
    <property type="term" value="P:outer dynein arm assembly"/>
    <property type="evidence" value="ECO:0007669"/>
    <property type="project" value="InterPro"/>
</dbReference>
<evidence type="ECO:0000313" key="2">
    <source>
        <dbReference type="EMBL" id="KOF87038.1"/>
    </source>
</evidence>
<dbReference type="PANTHER" id="PTHR46518:SF1">
    <property type="entry name" value="OUTER DYNEIN ARM-DOCKING COMPLEX SUBUNIT 3"/>
    <property type="match status" value="1"/>
</dbReference>
<evidence type="ECO:0008006" key="3">
    <source>
        <dbReference type="Google" id="ProtNLM"/>
    </source>
</evidence>
<proteinExistence type="predicted"/>
<dbReference type="PANTHER" id="PTHR46518">
    <property type="entry name" value="COILED-COIL DOMAIN-CONTAINING PROTEIN 151"/>
    <property type="match status" value="1"/>
</dbReference>
<dbReference type="GO" id="GO:0097542">
    <property type="term" value="C:ciliary tip"/>
    <property type="evidence" value="ECO:0007669"/>
    <property type="project" value="TreeGrafter"/>
</dbReference>
<accession>A0A0L8HCJ7</accession>